<evidence type="ECO:0000256" key="1">
    <source>
        <dbReference type="ARBA" id="ARBA00008325"/>
    </source>
</evidence>
<evidence type="ECO:0000313" key="5">
    <source>
        <dbReference type="Proteomes" id="UP000244309"/>
    </source>
</evidence>
<feature type="transmembrane region" description="Helical" evidence="3">
    <location>
        <begin position="12"/>
        <end position="34"/>
    </location>
</feature>
<dbReference type="EMBL" id="PKFO01000005">
    <property type="protein sequence ID" value="PVH21257.1"/>
    <property type="molecule type" value="Genomic_DNA"/>
</dbReference>
<proteinExistence type="inferred from homology"/>
<gene>
    <name evidence="4" type="ORF">CXQ85_000229</name>
</gene>
<name>A0A2V1ASS7_9ASCO</name>
<sequence>MFDTFINFFSGFYNYIRPILWLVIIVVIACVLYLKRRELPTALDRLRNSRLWYNRMEQSSSFEGDLESGLSSGNFDLSGNLAGDSRKGLDENAKAEIRNIMDTQNVSFDEARLRYFQSSLSNNGVGSDGVPTDRRTVTFDRFQGNY</sequence>
<dbReference type="Pfam" id="PF09435">
    <property type="entry name" value="DUF2015"/>
    <property type="match status" value="1"/>
</dbReference>
<dbReference type="OrthoDB" id="447314at2759"/>
<dbReference type="PANTHER" id="PTHR28023">
    <property type="entry name" value="UPF0357 PROTEIN YCL012C"/>
    <property type="match status" value="1"/>
</dbReference>
<keyword evidence="5" id="KW-1185">Reference proteome</keyword>
<dbReference type="InterPro" id="IPR018559">
    <property type="entry name" value="DUF2015"/>
</dbReference>
<keyword evidence="3" id="KW-0472">Membrane</keyword>
<dbReference type="RefSeq" id="XP_025342197.1">
    <property type="nucleotide sequence ID" value="XM_025483982.1"/>
</dbReference>
<evidence type="ECO:0000313" key="4">
    <source>
        <dbReference type="EMBL" id="PVH21257.1"/>
    </source>
</evidence>
<dbReference type="AlphaFoldDB" id="A0A2V1ASS7"/>
<accession>A0A2V1ASS7</accession>
<comment type="similarity">
    <text evidence="1">Belongs to the UPF0357 family.</text>
</comment>
<keyword evidence="3" id="KW-1133">Transmembrane helix</keyword>
<organism evidence="4 5">
    <name type="scientific">Candidozyma haemuli</name>
    <dbReference type="NCBI Taxonomy" id="45357"/>
    <lineage>
        <taxon>Eukaryota</taxon>
        <taxon>Fungi</taxon>
        <taxon>Dikarya</taxon>
        <taxon>Ascomycota</taxon>
        <taxon>Saccharomycotina</taxon>
        <taxon>Pichiomycetes</taxon>
        <taxon>Metschnikowiaceae</taxon>
        <taxon>Candidozyma</taxon>
    </lineage>
</organism>
<dbReference type="PANTHER" id="PTHR28023:SF1">
    <property type="entry name" value="UPF0357 PROTEIN YCL012C"/>
    <property type="match status" value="1"/>
</dbReference>
<dbReference type="VEuPathDB" id="FungiDB:CXQ85_000229"/>
<dbReference type="GeneID" id="37005562"/>
<evidence type="ECO:0000256" key="3">
    <source>
        <dbReference type="SAM" id="Phobius"/>
    </source>
</evidence>
<comment type="caution">
    <text evidence="4">The sequence shown here is derived from an EMBL/GenBank/DDBJ whole genome shotgun (WGS) entry which is preliminary data.</text>
</comment>
<dbReference type="Proteomes" id="UP000244309">
    <property type="component" value="Unassembled WGS sequence"/>
</dbReference>
<evidence type="ECO:0000256" key="2">
    <source>
        <dbReference type="ARBA" id="ARBA00022729"/>
    </source>
</evidence>
<keyword evidence="3" id="KW-0812">Transmembrane</keyword>
<protein>
    <submittedName>
        <fullName evidence="4">Uncharacterized protein</fullName>
    </submittedName>
</protein>
<keyword evidence="2" id="KW-0732">Signal</keyword>
<reference evidence="4 5" key="1">
    <citation type="submission" date="2017-12" db="EMBL/GenBank/DDBJ databases">
        <title>Genome Sequence of a Multidrug-Resistant Candida haemulonii Isolate from a Patient with Chronic Leg Ulcers in Israel.</title>
        <authorList>
            <person name="Chow N.A."/>
            <person name="Gade L."/>
            <person name="Batra D."/>
            <person name="Rowe L.A."/>
            <person name="Ben-Ami R."/>
            <person name="Loparev V.N."/>
            <person name="Litvintseva A.P."/>
        </authorList>
    </citation>
    <scope>NUCLEOTIDE SEQUENCE [LARGE SCALE GENOMIC DNA]</scope>
    <source>
        <strain evidence="4 5">B11899</strain>
    </source>
</reference>